<keyword evidence="6" id="KW-0653">Protein transport</keyword>
<gene>
    <name evidence="10" type="ORF">L210DRAFT_2301805</name>
</gene>
<feature type="region of interest" description="Disordered" evidence="8">
    <location>
        <begin position="191"/>
        <end position="224"/>
    </location>
</feature>
<keyword evidence="4" id="KW-0479">Metal-binding</keyword>
<sequence length="224" mass="24250">MVLVLIIGDLHIPHRAHDLPAKFRKLLVPGKIQQILCTGNVCDRETYEYLRTVASDVCAVRGDYDENTSYPPSATVVHTPIRIGIVHGHQCVPTGDLDALSAIARQMDVDVLISGHTHTFQAIEYDGRFFVNPGSATGAWTGLHNSDPTPSFALMDIQGAVVVTYVYQLVEGEVRVEKIEYRKEVEATKSVVPPPPITQTNSVYSSGGVGTSGPGSPQATQGVW</sequence>
<dbReference type="GO" id="GO:0030904">
    <property type="term" value="C:retromer complex"/>
    <property type="evidence" value="ECO:0007669"/>
    <property type="project" value="InterPro"/>
</dbReference>
<accession>A0AAD4BRU4</accession>
<dbReference type="InterPro" id="IPR000979">
    <property type="entry name" value="Phosphodiesterase_MJ0936/Vps29"/>
</dbReference>
<protein>
    <recommendedName>
        <fullName evidence="2 7">Vacuolar protein sorting-associated protein 29</fullName>
    </recommendedName>
</protein>
<dbReference type="NCBIfam" id="TIGR00040">
    <property type="entry name" value="yfcE"/>
    <property type="match status" value="1"/>
</dbReference>
<dbReference type="GO" id="GO:0042147">
    <property type="term" value="P:retrograde transport, endosome to Golgi"/>
    <property type="evidence" value="ECO:0007669"/>
    <property type="project" value="InterPro"/>
</dbReference>
<evidence type="ECO:0000256" key="8">
    <source>
        <dbReference type="SAM" id="MobiDB-lite"/>
    </source>
</evidence>
<evidence type="ECO:0000256" key="2">
    <source>
        <dbReference type="ARBA" id="ARBA00017767"/>
    </source>
</evidence>
<evidence type="ECO:0000256" key="3">
    <source>
        <dbReference type="ARBA" id="ARBA00022448"/>
    </source>
</evidence>
<dbReference type="CDD" id="cd07394">
    <property type="entry name" value="MPP_Vps29"/>
    <property type="match status" value="1"/>
</dbReference>
<keyword evidence="11" id="KW-1185">Reference proteome</keyword>
<evidence type="ECO:0000256" key="7">
    <source>
        <dbReference type="RuleBase" id="RU362040"/>
    </source>
</evidence>
<dbReference type="InterPro" id="IPR029052">
    <property type="entry name" value="Metallo-depent_PP-like"/>
</dbReference>
<dbReference type="PANTHER" id="PTHR11124">
    <property type="entry name" value="VACUOLAR SORTING PROTEIN VPS29"/>
    <property type="match status" value="1"/>
</dbReference>
<proteinExistence type="inferred from homology"/>
<dbReference type="PROSITE" id="PS01269">
    <property type="entry name" value="UPF0025"/>
    <property type="match status" value="1"/>
</dbReference>
<evidence type="ECO:0000256" key="6">
    <source>
        <dbReference type="ARBA" id="ARBA00022927"/>
    </source>
</evidence>
<evidence type="ECO:0000259" key="9">
    <source>
        <dbReference type="Pfam" id="PF12850"/>
    </source>
</evidence>
<dbReference type="GO" id="GO:0046872">
    <property type="term" value="F:metal ion binding"/>
    <property type="evidence" value="ECO:0007669"/>
    <property type="project" value="UniProtKB-KW"/>
</dbReference>
<dbReference type="Gene3D" id="3.60.21.10">
    <property type="match status" value="1"/>
</dbReference>
<dbReference type="InterPro" id="IPR024654">
    <property type="entry name" value="Calcineurin-like_PHP_lpxH"/>
</dbReference>
<reference evidence="10" key="2">
    <citation type="journal article" date="2020" name="Nat. Commun.">
        <title>Large-scale genome sequencing of mycorrhizal fungi provides insights into the early evolution of symbiotic traits.</title>
        <authorList>
            <person name="Miyauchi S."/>
            <person name="Kiss E."/>
            <person name="Kuo A."/>
            <person name="Drula E."/>
            <person name="Kohler A."/>
            <person name="Sanchez-Garcia M."/>
            <person name="Morin E."/>
            <person name="Andreopoulos B."/>
            <person name="Barry K.W."/>
            <person name="Bonito G."/>
            <person name="Buee M."/>
            <person name="Carver A."/>
            <person name="Chen C."/>
            <person name="Cichocki N."/>
            <person name="Clum A."/>
            <person name="Culley D."/>
            <person name="Crous P.W."/>
            <person name="Fauchery L."/>
            <person name="Girlanda M."/>
            <person name="Hayes R.D."/>
            <person name="Keri Z."/>
            <person name="LaButti K."/>
            <person name="Lipzen A."/>
            <person name="Lombard V."/>
            <person name="Magnuson J."/>
            <person name="Maillard F."/>
            <person name="Murat C."/>
            <person name="Nolan M."/>
            <person name="Ohm R.A."/>
            <person name="Pangilinan J."/>
            <person name="Pereira M.F."/>
            <person name="Perotto S."/>
            <person name="Peter M."/>
            <person name="Pfister S."/>
            <person name="Riley R."/>
            <person name="Sitrit Y."/>
            <person name="Stielow J.B."/>
            <person name="Szollosi G."/>
            <person name="Zifcakova L."/>
            <person name="Stursova M."/>
            <person name="Spatafora J.W."/>
            <person name="Tedersoo L."/>
            <person name="Vaario L.M."/>
            <person name="Yamada A."/>
            <person name="Yan M."/>
            <person name="Wang P."/>
            <person name="Xu J."/>
            <person name="Bruns T."/>
            <person name="Baldrian P."/>
            <person name="Vilgalys R."/>
            <person name="Dunand C."/>
            <person name="Henrissat B."/>
            <person name="Grigoriev I.V."/>
            <person name="Hibbett D."/>
            <person name="Nagy L.G."/>
            <person name="Martin F.M."/>
        </authorList>
    </citation>
    <scope>NUCLEOTIDE SEQUENCE</scope>
    <source>
        <strain evidence="10">BED1</strain>
    </source>
</reference>
<dbReference type="Proteomes" id="UP001194468">
    <property type="component" value="Unassembled WGS sequence"/>
</dbReference>
<dbReference type="GO" id="GO:0015031">
    <property type="term" value="P:protein transport"/>
    <property type="evidence" value="ECO:0007669"/>
    <property type="project" value="UniProtKB-KW"/>
</dbReference>
<dbReference type="InterPro" id="IPR020935">
    <property type="entry name" value="PdiEstase_YfcE_CS"/>
</dbReference>
<feature type="domain" description="Calcineurin-like phosphoesterase" evidence="9">
    <location>
        <begin position="4"/>
        <end position="158"/>
    </location>
</feature>
<evidence type="ECO:0000256" key="5">
    <source>
        <dbReference type="ARBA" id="ARBA00022801"/>
    </source>
</evidence>
<keyword evidence="3" id="KW-0813">Transport</keyword>
<dbReference type="SUPFAM" id="SSF56300">
    <property type="entry name" value="Metallo-dependent phosphatases"/>
    <property type="match status" value="1"/>
</dbReference>
<dbReference type="EMBL" id="WHUW01000017">
    <property type="protein sequence ID" value="KAF8438039.1"/>
    <property type="molecule type" value="Genomic_DNA"/>
</dbReference>
<dbReference type="GO" id="GO:0016787">
    <property type="term" value="F:hydrolase activity"/>
    <property type="evidence" value="ECO:0007669"/>
    <property type="project" value="UniProtKB-KW"/>
</dbReference>
<reference evidence="10" key="1">
    <citation type="submission" date="2019-10" db="EMBL/GenBank/DDBJ databases">
        <authorList>
            <consortium name="DOE Joint Genome Institute"/>
            <person name="Kuo A."/>
            <person name="Miyauchi S."/>
            <person name="Kiss E."/>
            <person name="Drula E."/>
            <person name="Kohler A."/>
            <person name="Sanchez-Garcia M."/>
            <person name="Andreopoulos B."/>
            <person name="Barry K.W."/>
            <person name="Bonito G."/>
            <person name="Buee M."/>
            <person name="Carver A."/>
            <person name="Chen C."/>
            <person name="Cichocki N."/>
            <person name="Clum A."/>
            <person name="Culley D."/>
            <person name="Crous P.W."/>
            <person name="Fauchery L."/>
            <person name="Girlanda M."/>
            <person name="Hayes R."/>
            <person name="Keri Z."/>
            <person name="LaButti K."/>
            <person name="Lipzen A."/>
            <person name="Lombard V."/>
            <person name="Magnuson J."/>
            <person name="Maillard F."/>
            <person name="Morin E."/>
            <person name="Murat C."/>
            <person name="Nolan M."/>
            <person name="Ohm R."/>
            <person name="Pangilinan J."/>
            <person name="Pereira M."/>
            <person name="Perotto S."/>
            <person name="Peter M."/>
            <person name="Riley R."/>
            <person name="Sitrit Y."/>
            <person name="Stielow B."/>
            <person name="Szollosi G."/>
            <person name="Zifcakova L."/>
            <person name="Stursova M."/>
            <person name="Spatafora J.W."/>
            <person name="Tedersoo L."/>
            <person name="Vaario L.-M."/>
            <person name="Yamada A."/>
            <person name="Yan M."/>
            <person name="Wang P."/>
            <person name="Xu J."/>
            <person name="Bruns T."/>
            <person name="Baldrian P."/>
            <person name="Vilgalys R."/>
            <person name="Henrissat B."/>
            <person name="Grigoriev I.V."/>
            <person name="Hibbett D."/>
            <person name="Nagy L.G."/>
            <person name="Martin F.M."/>
        </authorList>
    </citation>
    <scope>NUCLEOTIDE SEQUENCE</scope>
    <source>
        <strain evidence="10">BED1</strain>
    </source>
</reference>
<dbReference type="AlphaFoldDB" id="A0AAD4BRU4"/>
<name>A0AAD4BRU4_BOLED</name>
<comment type="similarity">
    <text evidence="1 7">Belongs to the VPS29 family.</text>
</comment>
<evidence type="ECO:0000256" key="4">
    <source>
        <dbReference type="ARBA" id="ARBA00022723"/>
    </source>
</evidence>
<evidence type="ECO:0000256" key="1">
    <source>
        <dbReference type="ARBA" id="ARBA00005945"/>
    </source>
</evidence>
<dbReference type="FunFam" id="3.60.21.10:FF:000089">
    <property type="entry name" value="Vacuolar protein sorting-associated protein 29"/>
    <property type="match status" value="1"/>
</dbReference>
<dbReference type="GO" id="GO:0005829">
    <property type="term" value="C:cytosol"/>
    <property type="evidence" value="ECO:0007669"/>
    <property type="project" value="GOC"/>
</dbReference>
<evidence type="ECO:0000313" key="11">
    <source>
        <dbReference type="Proteomes" id="UP001194468"/>
    </source>
</evidence>
<evidence type="ECO:0000313" key="10">
    <source>
        <dbReference type="EMBL" id="KAF8438039.1"/>
    </source>
</evidence>
<dbReference type="Pfam" id="PF12850">
    <property type="entry name" value="Metallophos_2"/>
    <property type="match status" value="1"/>
</dbReference>
<comment type="caution">
    <text evidence="10">The sequence shown here is derived from an EMBL/GenBank/DDBJ whole genome shotgun (WGS) entry which is preliminary data.</text>
</comment>
<dbReference type="InterPro" id="IPR028661">
    <property type="entry name" value="Vps29"/>
</dbReference>
<keyword evidence="5" id="KW-0378">Hydrolase</keyword>
<organism evidence="10 11">
    <name type="scientific">Boletus edulis BED1</name>
    <dbReference type="NCBI Taxonomy" id="1328754"/>
    <lineage>
        <taxon>Eukaryota</taxon>
        <taxon>Fungi</taxon>
        <taxon>Dikarya</taxon>
        <taxon>Basidiomycota</taxon>
        <taxon>Agaricomycotina</taxon>
        <taxon>Agaricomycetes</taxon>
        <taxon>Agaricomycetidae</taxon>
        <taxon>Boletales</taxon>
        <taxon>Boletineae</taxon>
        <taxon>Boletaceae</taxon>
        <taxon>Boletoideae</taxon>
        <taxon>Boletus</taxon>
    </lineage>
</organism>